<organism evidence="1">
    <name type="scientific">marine sediment metagenome</name>
    <dbReference type="NCBI Taxonomy" id="412755"/>
    <lineage>
        <taxon>unclassified sequences</taxon>
        <taxon>metagenomes</taxon>
        <taxon>ecological metagenomes</taxon>
    </lineage>
</organism>
<proteinExistence type="predicted"/>
<name>A0A0F9UME2_9ZZZZ</name>
<dbReference type="EMBL" id="LAZR01000126">
    <property type="protein sequence ID" value="KKN88682.1"/>
    <property type="molecule type" value="Genomic_DNA"/>
</dbReference>
<dbReference type="AlphaFoldDB" id="A0A0F9UME2"/>
<evidence type="ECO:0000313" key="1">
    <source>
        <dbReference type="EMBL" id="KKN88682.1"/>
    </source>
</evidence>
<gene>
    <name evidence="1" type="ORF">LCGC14_0245730</name>
</gene>
<comment type="caution">
    <text evidence="1">The sequence shown here is derived from an EMBL/GenBank/DDBJ whole genome shotgun (WGS) entry which is preliminary data.</text>
</comment>
<reference evidence="1" key="1">
    <citation type="journal article" date="2015" name="Nature">
        <title>Complex archaea that bridge the gap between prokaryotes and eukaryotes.</title>
        <authorList>
            <person name="Spang A."/>
            <person name="Saw J.H."/>
            <person name="Jorgensen S.L."/>
            <person name="Zaremba-Niedzwiedzka K."/>
            <person name="Martijn J."/>
            <person name="Lind A.E."/>
            <person name="van Eijk R."/>
            <person name="Schleper C."/>
            <person name="Guy L."/>
            <person name="Ettema T.J."/>
        </authorList>
    </citation>
    <scope>NUCLEOTIDE SEQUENCE</scope>
</reference>
<protein>
    <submittedName>
        <fullName evidence="1">Uncharacterized protein</fullName>
    </submittedName>
</protein>
<sequence length="109" mass="12890">MITLNSKELRKFNINRDIYIQINEKGWTHLRKTVGEEYIKHCITTEAYRREIDGEVWYKLQCHTVFELLPTGVGLSTLFNTNIMFDDESLIKKSIETSPEVLDEESFSW</sequence>
<accession>A0A0F9UME2</accession>